<dbReference type="EMBL" id="ML213503">
    <property type="protein sequence ID" value="TFK57613.1"/>
    <property type="molecule type" value="Genomic_DNA"/>
</dbReference>
<dbReference type="Proteomes" id="UP000305948">
    <property type="component" value="Unassembled WGS sequence"/>
</dbReference>
<gene>
    <name evidence="1" type="ORF">OE88DRAFT_153527</name>
</gene>
<sequence>MSSARLDIDLHFNHFVKRQQQNKLDQRMMQAFIARCAVVIGANSQPGFDAVLPTIQGRAPMVSHSTQGLIIRQFKNDDEYAFTVDVSLFNSMDPVAMGFIGPDDQLETPNIRIVFALGAKTLLPVLLSVHEVNSFASCTLRSTGRESSGLMIYGLLVSPQMFLLSPARKRPRCGTRYFVRQEDGGPCISTGI</sequence>
<reference evidence="1 2" key="1">
    <citation type="journal article" date="2019" name="Nat. Ecol. Evol.">
        <title>Megaphylogeny resolves global patterns of mushroom evolution.</title>
        <authorList>
            <person name="Varga T."/>
            <person name="Krizsan K."/>
            <person name="Foldi C."/>
            <person name="Dima B."/>
            <person name="Sanchez-Garcia M."/>
            <person name="Sanchez-Ramirez S."/>
            <person name="Szollosi G.J."/>
            <person name="Szarkandi J.G."/>
            <person name="Papp V."/>
            <person name="Albert L."/>
            <person name="Andreopoulos W."/>
            <person name="Angelini C."/>
            <person name="Antonin V."/>
            <person name="Barry K.W."/>
            <person name="Bougher N.L."/>
            <person name="Buchanan P."/>
            <person name="Buyck B."/>
            <person name="Bense V."/>
            <person name="Catcheside P."/>
            <person name="Chovatia M."/>
            <person name="Cooper J."/>
            <person name="Damon W."/>
            <person name="Desjardin D."/>
            <person name="Finy P."/>
            <person name="Geml J."/>
            <person name="Haridas S."/>
            <person name="Hughes K."/>
            <person name="Justo A."/>
            <person name="Karasinski D."/>
            <person name="Kautmanova I."/>
            <person name="Kiss B."/>
            <person name="Kocsube S."/>
            <person name="Kotiranta H."/>
            <person name="LaButti K.M."/>
            <person name="Lechner B.E."/>
            <person name="Liimatainen K."/>
            <person name="Lipzen A."/>
            <person name="Lukacs Z."/>
            <person name="Mihaltcheva S."/>
            <person name="Morgado L.N."/>
            <person name="Niskanen T."/>
            <person name="Noordeloos M.E."/>
            <person name="Ohm R.A."/>
            <person name="Ortiz-Santana B."/>
            <person name="Ovrebo C."/>
            <person name="Racz N."/>
            <person name="Riley R."/>
            <person name="Savchenko A."/>
            <person name="Shiryaev A."/>
            <person name="Soop K."/>
            <person name="Spirin V."/>
            <person name="Szebenyi C."/>
            <person name="Tomsovsky M."/>
            <person name="Tulloss R.E."/>
            <person name="Uehling J."/>
            <person name="Grigoriev I.V."/>
            <person name="Vagvolgyi C."/>
            <person name="Papp T."/>
            <person name="Martin F.M."/>
            <person name="Miettinen O."/>
            <person name="Hibbett D.S."/>
            <person name="Nagy L.G."/>
        </authorList>
    </citation>
    <scope>NUCLEOTIDE SEQUENCE [LARGE SCALE GENOMIC DNA]</scope>
    <source>
        <strain evidence="1 2">OMC1185</strain>
    </source>
</reference>
<evidence type="ECO:0000313" key="2">
    <source>
        <dbReference type="Proteomes" id="UP000305948"/>
    </source>
</evidence>
<name>A0A5C3NJN9_9AGAM</name>
<dbReference type="STRING" id="5364.A0A5C3NJN9"/>
<organism evidence="1 2">
    <name type="scientific">Heliocybe sulcata</name>
    <dbReference type="NCBI Taxonomy" id="5364"/>
    <lineage>
        <taxon>Eukaryota</taxon>
        <taxon>Fungi</taxon>
        <taxon>Dikarya</taxon>
        <taxon>Basidiomycota</taxon>
        <taxon>Agaricomycotina</taxon>
        <taxon>Agaricomycetes</taxon>
        <taxon>Gloeophyllales</taxon>
        <taxon>Gloeophyllaceae</taxon>
        <taxon>Heliocybe</taxon>
    </lineage>
</organism>
<evidence type="ECO:0000313" key="1">
    <source>
        <dbReference type="EMBL" id="TFK57613.1"/>
    </source>
</evidence>
<dbReference type="AlphaFoldDB" id="A0A5C3NJN9"/>
<protein>
    <submittedName>
        <fullName evidence="1">Uncharacterized protein</fullName>
    </submittedName>
</protein>
<dbReference type="OrthoDB" id="107110at2759"/>
<accession>A0A5C3NJN9</accession>
<keyword evidence="2" id="KW-1185">Reference proteome</keyword>
<proteinExistence type="predicted"/>